<accession>A0A6A5Z1P2</accession>
<dbReference type="Proteomes" id="UP000799770">
    <property type="component" value="Unassembled WGS sequence"/>
</dbReference>
<evidence type="ECO:0000313" key="1">
    <source>
        <dbReference type="EMBL" id="KAF2112251.1"/>
    </source>
</evidence>
<keyword evidence="2" id="KW-1185">Reference proteome</keyword>
<name>A0A6A5Z1P2_9PLEO</name>
<evidence type="ECO:0000313" key="2">
    <source>
        <dbReference type="Proteomes" id="UP000799770"/>
    </source>
</evidence>
<protein>
    <submittedName>
        <fullName evidence="1">Uncharacterized protein</fullName>
    </submittedName>
</protein>
<proteinExistence type="predicted"/>
<dbReference type="EMBL" id="ML977331">
    <property type="protein sequence ID" value="KAF2112251.1"/>
    <property type="molecule type" value="Genomic_DNA"/>
</dbReference>
<sequence length="86" mass="10085">MKNVLELETKRYFAASAIKSIWTDLERAYILDTDAQRGSCERDRQGPTDLRICLDERPGRSYWIYTIDHSEENNLFTENYAVKVPP</sequence>
<gene>
    <name evidence="1" type="ORF">BDV96DRAFT_580408</name>
</gene>
<reference evidence="1" key="1">
    <citation type="journal article" date="2020" name="Stud. Mycol.">
        <title>101 Dothideomycetes genomes: a test case for predicting lifestyles and emergence of pathogens.</title>
        <authorList>
            <person name="Haridas S."/>
            <person name="Albert R."/>
            <person name="Binder M."/>
            <person name="Bloem J."/>
            <person name="Labutti K."/>
            <person name="Salamov A."/>
            <person name="Andreopoulos B."/>
            <person name="Baker S."/>
            <person name="Barry K."/>
            <person name="Bills G."/>
            <person name="Bluhm B."/>
            <person name="Cannon C."/>
            <person name="Castanera R."/>
            <person name="Culley D."/>
            <person name="Daum C."/>
            <person name="Ezra D."/>
            <person name="Gonzalez J."/>
            <person name="Henrissat B."/>
            <person name="Kuo A."/>
            <person name="Liang C."/>
            <person name="Lipzen A."/>
            <person name="Lutzoni F."/>
            <person name="Magnuson J."/>
            <person name="Mondo S."/>
            <person name="Nolan M."/>
            <person name="Ohm R."/>
            <person name="Pangilinan J."/>
            <person name="Park H.-J."/>
            <person name="Ramirez L."/>
            <person name="Alfaro M."/>
            <person name="Sun H."/>
            <person name="Tritt A."/>
            <person name="Yoshinaga Y."/>
            <person name="Zwiers L.-H."/>
            <person name="Turgeon B."/>
            <person name="Goodwin S."/>
            <person name="Spatafora J."/>
            <person name="Crous P."/>
            <person name="Grigoriev I."/>
        </authorList>
    </citation>
    <scope>NUCLEOTIDE SEQUENCE</scope>
    <source>
        <strain evidence="1">CBS 627.86</strain>
    </source>
</reference>
<dbReference type="OrthoDB" id="3676707at2759"/>
<organism evidence="1 2">
    <name type="scientific">Lophiotrema nucula</name>
    <dbReference type="NCBI Taxonomy" id="690887"/>
    <lineage>
        <taxon>Eukaryota</taxon>
        <taxon>Fungi</taxon>
        <taxon>Dikarya</taxon>
        <taxon>Ascomycota</taxon>
        <taxon>Pezizomycotina</taxon>
        <taxon>Dothideomycetes</taxon>
        <taxon>Pleosporomycetidae</taxon>
        <taxon>Pleosporales</taxon>
        <taxon>Lophiotremataceae</taxon>
        <taxon>Lophiotrema</taxon>
    </lineage>
</organism>
<dbReference type="AlphaFoldDB" id="A0A6A5Z1P2"/>